<comment type="caution">
    <text evidence="2">The sequence shown here is derived from an EMBL/GenBank/DDBJ whole genome shotgun (WGS) entry which is preliminary data.</text>
</comment>
<sequence>MPTTRIISVSIPVSDQDKAKQYYCEVLGFELLVDEELWQGARLIEVGLPGSEVVLTLLDKAGEIPVGVRMGVADADAAHRVIKQHDSSVRDEVLRLDFAPPMFEFSDPDGNVLAYLEDLADGAPES</sequence>
<dbReference type="PROSITE" id="PS51819">
    <property type="entry name" value="VOC"/>
    <property type="match status" value="1"/>
</dbReference>
<dbReference type="PANTHER" id="PTHR36437:SF2">
    <property type="entry name" value="GLYOXALASE_BLEOMYCIN RESISTANCE PROTEIN_DIOXYGENASE"/>
    <property type="match status" value="1"/>
</dbReference>
<dbReference type="PANTHER" id="PTHR36437">
    <property type="entry name" value="GLYOXALASE/BLEOMYCIN RESISTANCE PROTEIN/DIOXYGENASE"/>
    <property type="match status" value="1"/>
</dbReference>
<evidence type="ECO:0000313" key="2">
    <source>
        <dbReference type="EMBL" id="ORV87179.1"/>
    </source>
</evidence>
<dbReference type="SUPFAM" id="SSF54593">
    <property type="entry name" value="Glyoxalase/Bleomycin resistance protein/Dihydroxybiphenyl dioxygenase"/>
    <property type="match status" value="1"/>
</dbReference>
<protein>
    <recommendedName>
        <fullName evidence="1">VOC domain-containing protein</fullName>
    </recommendedName>
</protein>
<organism evidence="2 3">
    <name type="scientific">Mycolicibacterium iranicum</name>
    <name type="common">Mycobacterium iranicum</name>
    <dbReference type="NCBI Taxonomy" id="912594"/>
    <lineage>
        <taxon>Bacteria</taxon>
        <taxon>Bacillati</taxon>
        <taxon>Actinomycetota</taxon>
        <taxon>Actinomycetes</taxon>
        <taxon>Mycobacteriales</taxon>
        <taxon>Mycobacteriaceae</taxon>
        <taxon>Mycolicibacterium</taxon>
    </lineage>
</organism>
<gene>
    <name evidence="2" type="ORF">AWC12_18125</name>
</gene>
<name>A0A1X1WKU6_MYCIR</name>
<dbReference type="Gene3D" id="3.10.180.10">
    <property type="entry name" value="2,3-Dihydroxybiphenyl 1,2-Dioxygenase, domain 1"/>
    <property type="match status" value="1"/>
</dbReference>
<dbReference type="InterPro" id="IPR004360">
    <property type="entry name" value="Glyas_Fos-R_dOase_dom"/>
</dbReference>
<dbReference type="InterPro" id="IPR029068">
    <property type="entry name" value="Glyas_Bleomycin-R_OHBP_Dase"/>
</dbReference>
<feature type="domain" description="VOC" evidence="1">
    <location>
        <begin position="5"/>
        <end position="118"/>
    </location>
</feature>
<accession>A0A1X1WKU6</accession>
<dbReference type="AlphaFoldDB" id="A0A1X1WKU6"/>
<proteinExistence type="predicted"/>
<dbReference type="EMBL" id="LQPC01000032">
    <property type="protein sequence ID" value="ORV87179.1"/>
    <property type="molecule type" value="Genomic_DNA"/>
</dbReference>
<dbReference type="InterPro" id="IPR037523">
    <property type="entry name" value="VOC_core"/>
</dbReference>
<evidence type="ECO:0000313" key="3">
    <source>
        <dbReference type="Proteomes" id="UP000193622"/>
    </source>
</evidence>
<evidence type="ECO:0000259" key="1">
    <source>
        <dbReference type="PROSITE" id="PS51819"/>
    </source>
</evidence>
<reference evidence="2 3" key="1">
    <citation type="submission" date="2016-01" db="EMBL/GenBank/DDBJ databases">
        <title>The new phylogeny of the genus Mycobacterium.</title>
        <authorList>
            <person name="Tarcisio F."/>
            <person name="Conor M."/>
            <person name="Antonella G."/>
            <person name="Elisabetta G."/>
            <person name="Giulia F.S."/>
            <person name="Sara T."/>
            <person name="Anna F."/>
            <person name="Clotilde B."/>
            <person name="Roberto B."/>
            <person name="Veronica D.S."/>
            <person name="Fabio R."/>
            <person name="Monica P."/>
            <person name="Olivier J."/>
            <person name="Enrico T."/>
            <person name="Nicola S."/>
        </authorList>
    </citation>
    <scope>NUCLEOTIDE SEQUENCE [LARGE SCALE GENOMIC DNA]</scope>
    <source>
        <strain evidence="2 3">DSM 45541</strain>
    </source>
</reference>
<dbReference type="Proteomes" id="UP000193622">
    <property type="component" value="Unassembled WGS sequence"/>
</dbReference>
<dbReference type="Pfam" id="PF00903">
    <property type="entry name" value="Glyoxalase"/>
    <property type="match status" value="1"/>
</dbReference>